<dbReference type="InterPro" id="IPR030846">
    <property type="entry name" value="DnaG_bac"/>
</dbReference>
<dbReference type="EMBL" id="DF968180">
    <property type="protein sequence ID" value="GAP39912.1"/>
    <property type="molecule type" value="Genomic_DNA"/>
</dbReference>
<dbReference type="NCBIfam" id="TIGR01391">
    <property type="entry name" value="dnaG"/>
    <property type="match status" value="1"/>
</dbReference>
<feature type="domain" description="Toprim" evidence="15">
    <location>
        <begin position="263"/>
        <end position="348"/>
    </location>
</feature>
<evidence type="ECO:0000259" key="15">
    <source>
        <dbReference type="PROSITE" id="PS50880"/>
    </source>
</evidence>
<evidence type="ECO:0000256" key="6">
    <source>
        <dbReference type="ARBA" id="ARBA00022723"/>
    </source>
</evidence>
<dbReference type="STRING" id="1678840.ATC1_12450"/>
<dbReference type="HAMAP" id="MF_00974">
    <property type="entry name" value="DNA_primase_DnaG"/>
    <property type="match status" value="1"/>
</dbReference>
<dbReference type="InterPro" id="IPR019475">
    <property type="entry name" value="DNA_primase_DnaB-bd"/>
</dbReference>
<evidence type="ECO:0000256" key="7">
    <source>
        <dbReference type="ARBA" id="ARBA00022771"/>
    </source>
</evidence>
<keyword evidence="7 14" id="KW-0863">Zinc-finger</keyword>
<evidence type="ECO:0000256" key="2">
    <source>
        <dbReference type="ARBA" id="ARBA00022515"/>
    </source>
</evidence>
<reference evidence="16" key="1">
    <citation type="journal article" date="2015" name="Genome Announc.">
        <title>Draft Genome Sequence of Anaerolineae Strain TC1, a Novel Isolate from a Methanogenic Wastewater Treatment System.</title>
        <authorList>
            <person name="Matsuura N."/>
            <person name="Tourlousse D.M."/>
            <person name="Sun L."/>
            <person name="Toyonaga M."/>
            <person name="Kuroda K."/>
            <person name="Ohashi A."/>
            <person name="Cruz R."/>
            <person name="Yamaguchi T."/>
            <person name="Sekiguchi Y."/>
        </authorList>
    </citation>
    <scope>NUCLEOTIDE SEQUENCE [LARGE SCALE GENOMIC DNA]</scope>
    <source>
        <strain evidence="16">TC1</strain>
    </source>
</reference>
<dbReference type="Gene3D" id="3.90.980.10">
    <property type="entry name" value="DNA primase, catalytic core, N-terminal domain"/>
    <property type="match status" value="1"/>
</dbReference>
<keyword evidence="17" id="KW-1185">Reference proteome</keyword>
<comment type="caution">
    <text evidence="12">Lacks conserved residue(s) required for the propagation of feature annotation.</text>
</comment>
<dbReference type="SUPFAM" id="SSF57783">
    <property type="entry name" value="Zinc beta-ribbon"/>
    <property type="match status" value="1"/>
</dbReference>
<name>A0A0K8PB73_9CHLR</name>
<dbReference type="Gene3D" id="3.40.1360.10">
    <property type="match status" value="1"/>
</dbReference>
<dbReference type="Pfam" id="PF01807">
    <property type="entry name" value="Zn_ribbon_DnaG"/>
    <property type="match status" value="1"/>
</dbReference>
<feature type="zinc finger region" description="CHC2-type" evidence="14">
    <location>
        <begin position="34"/>
        <end position="60"/>
    </location>
</feature>
<accession>A0A0K8PB73</accession>
<proteinExistence type="inferred from homology"/>
<comment type="similarity">
    <text evidence="12 13">Belongs to the DnaG primase family.</text>
</comment>
<gene>
    <name evidence="12" type="primary">dnaG</name>
    <name evidence="16" type="ORF">ATC1_12450</name>
</gene>
<keyword evidence="11 12" id="KW-0804">Transcription</keyword>
<dbReference type="Pfam" id="PF10410">
    <property type="entry name" value="DnaB_bind"/>
    <property type="match status" value="1"/>
</dbReference>
<dbReference type="AlphaFoldDB" id="A0A0K8PB73"/>
<dbReference type="SMART" id="SM00493">
    <property type="entry name" value="TOPRIM"/>
    <property type="match status" value="1"/>
</dbReference>
<dbReference type="Pfam" id="PF08275">
    <property type="entry name" value="DNAG_N"/>
    <property type="match status" value="1"/>
</dbReference>
<comment type="function">
    <text evidence="12 13">RNA polymerase that catalyzes the synthesis of short RNA molecules used as primers for DNA polymerase during DNA replication.</text>
</comment>
<evidence type="ECO:0000256" key="1">
    <source>
        <dbReference type="ARBA" id="ARBA00022478"/>
    </source>
</evidence>
<dbReference type="SUPFAM" id="SSF56731">
    <property type="entry name" value="DNA primase core"/>
    <property type="match status" value="1"/>
</dbReference>
<dbReference type="GO" id="GO:0008270">
    <property type="term" value="F:zinc ion binding"/>
    <property type="evidence" value="ECO:0007669"/>
    <property type="project" value="UniProtKB-KW"/>
</dbReference>
<dbReference type="InterPro" id="IPR050219">
    <property type="entry name" value="DnaG_primase"/>
</dbReference>
<keyword evidence="10 12" id="KW-0238">DNA-binding</keyword>
<dbReference type="Proteomes" id="UP000053370">
    <property type="component" value="Unassembled WGS sequence"/>
</dbReference>
<keyword evidence="4 12" id="KW-0548">Nucleotidyltransferase</keyword>
<dbReference type="InterPro" id="IPR006295">
    <property type="entry name" value="DNA_primase_DnaG"/>
</dbReference>
<comment type="subunit">
    <text evidence="12">Monomer. Interacts with DnaB.</text>
</comment>
<dbReference type="InterPro" id="IPR006171">
    <property type="entry name" value="TOPRIM_dom"/>
</dbReference>
<dbReference type="EC" id="2.7.7.101" evidence="12"/>
<dbReference type="InterPro" id="IPR013264">
    <property type="entry name" value="DNAG_N"/>
</dbReference>
<dbReference type="GO" id="GO:0003677">
    <property type="term" value="F:DNA binding"/>
    <property type="evidence" value="ECO:0007669"/>
    <property type="project" value="UniProtKB-KW"/>
</dbReference>
<evidence type="ECO:0000256" key="10">
    <source>
        <dbReference type="ARBA" id="ARBA00023125"/>
    </source>
</evidence>
<protein>
    <recommendedName>
        <fullName evidence="12 13">DNA primase</fullName>
        <ecNumber evidence="12">2.7.7.101</ecNumber>
    </recommendedName>
</protein>
<organism evidence="16">
    <name type="scientific">Flexilinea flocculi</name>
    <dbReference type="NCBI Taxonomy" id="1678840"/>
    <lineage>
        <taxon>Bacteria</taxon>
        <taxon>Bacillati</taxon>
        <taxon>Chloroflexota</taxon>
        <taxon>Anaerolineae</taxon>
        <taxon>Anaerolineales</taxon>
        <taxon>Anaerolineaceae</taxon>
        <taxon>Flexilinea</taxon>
    </lineage>
</organism>
<dbReference type="PATRIC" id="fig|1678840.3.peg.1037"/>
<dbReference type="PIRSF" id="PIRSF002811">
    <property type="entry name" value="DnaG"/>
    <property type="match status" value="1"/>
</dbReference>
<dbReference type="Pfam" id="PF13662">
    <property type="entry name" value="Toprim_4"/>
    <property type="match status" value="1"/>
</dbReference>
<dbReference type="GO" id="GO:0003899">
    <property type="term" value="F:DNA-directed RNA polymerase activity"/>
    <property type="evidence" value="ECO:0007669"/>
    <property type="project" value="UniProtKB-UniRule"/>
</dbReference>
<dbReference type="InterPro" id="IPR037068">
    <property type="entry name" value="DNA_primase_core_N_sf"/>
</dbReference>
<keyword evidence="5 12" id="KW-0235">DNA replication</keyword>
<evidence type="ECO:0000256" key="12">
    <source>
        <dbReference type="HAMAP-Rule" id="MF_00974"/>
    </source>
</evidence>
<dbReference type="GO" id="GO:1990077">
    <property type="term" value="C:primosome complex"/>
    <property type="evidence" value="ECO:0007669"/>
    <property type="project" value="UniProtKB-KW"/>
</dbReference>
<evidence type="ECO:0000256" key="8">
    <source>
        <dbReference type="ARBA" id="ARBA00022833"/>
    </source>
</evidence>
<dbReference type="InterPro" id="IPR002694">
    <property type="entry name" value="Znf_CHC2"/>
</dbReference>
<dbReference type="InterPro" id="IPR036977">
    <property type="entry name" value="DNA_primase_Znf_CHC2"/>
</dbReference>
<evidence type="ECO:0000313" key="17">
    <source>
        <dbReference type="Proteomes" id="UP000053370"/>
    </source>
</evidence>
<sequence length="659" mass="75337">MTAIDEIKNNIDIVDIVSETVKLRRTGKNFIGFCPFHSNTHTPAFVVFPDSGTWRCFGQCAEGGDIFSYIMKRDNLDFQQALQYLAKRAGIQLESTVPEDKTKKESQKHLTQLMEDAVSFFQNNLLHHPAGKPAIDYLKNRGLTAETIESFQLGYALESWDSMIQNMLSKGYNRDDLIQVGLVSEQRDEKGDVIQGGRIYDRFRNRIMIPINDSQGNPIGFGARILNPNDSPKFLNSPQTVLFDKGKTLFGLDRAKRSIREKNQAVIVEGYLDVILLHQAGFTNTISPMGTALGEFQIKQIARQSRQIILALDADAAGDQATLKGIELMRTSLKGTEEDILAESKDLIRHENKLNTDIRITRLPAGMDPDEIVLRNPDEWDQILNDAKPIVIYMMESLGEGKNLNDGKVKSDIADQILPLIFEVPDAIERETYRQQLARFLKIDESLLRYSRASYAKNKAEKTKAVFPDKPKLGTKSELIFDPKAGFYNKEITIMQYLYHFYDSPGSFAKIDRIFREYHLKPLQKEDFEQTDLREIVSCYFYGINQDEELSTQKYIREHIPETVKDTFAVIEHPNFHGGVNLAELDKDIARSIAFLRNEKCVFNIIEIQTLCLDSGKPENELSEYQIILDQLKRERSCLEKLLDSLNPKYRQGEYGKKE</sequence>
<keyword evidence="2 12" id="KW-0639">Primosome</keyword>
<dbReference type="CDD" id="cd03364">
    <property type="entry name" value="TOPRIM_DnaG_primases"/>
    <property type="match status" value="1"/>
</dbReference>
<keyword evidence="8 13" id="KW-0862">Zinc</keyword>
<comment type="catalytic activity">
    <reaction evidence="12">
        <text>ssDNA + n NTP = ssDNA/pppN(pN)n-1 hybrid + (n-1) diphosphate.</text>
        <dbReference type="EC" id="2.7.7.101"/>
    </reaction>
</comment>
<evidence type="ECO:0000256" key="4">
    <source>
        <dbReference type="ARBA" id="ARBA00022695"/>
    </source>
</evidence>
<evidence type="ECO:0000256" key="14">
    <source>
        <dbReference type="PIRSR" id="PIRSR002811-1"/>
    </source>
</evidence>
<dbReference type="PROSITE" id="PS50880">
    <property type="entry name" value="TOPRIM"/>
    <property type="match status" value="1"/>
</dbReference>
<dbReference type="RefSeq" id="WP_062278739.1">
    <property type="nucleotide sequence ID" value="NZ_DF968180.1"/>
</dbReference>
<comment type="cofactor">
    <cofactor evidence="13 14">
        <name>Zn(2+)</name>
        <dbReference type="ChEBI" id="CHEBI:29105"/>
    </cofactor>
    <text evidence="13 14">Binds 1 zinc ion per monomer.</text>
</comment>
<keyword evidence="6 13" id="KW-0479">Metal-binding</keyword>
<evidence type="ECO:0000256" key="11">
    <source>
        <dbReference type="ARBA" id="ARBA00023163"/>
    </source>
</evidence>
<dbReference type="Gene3D" id="3.90.580.10">
    <property type="entry name" value="Zinc finger, CHC2-type domain"/>
    <property type="match status" value="1"/>
</dbReference>
<keyword evidence="9" id="KW-0460">Magnesium</keyword>
<evidence type="ECO:0000256" key="9">
    <source>
        <dbReference type="ARBA" id="ARBA00022842"/>
    </source>
</evidence>
<dbReference type="GO" id="GO:0000428">
    <property type="term" value="C:DNA-directed RNA polymerase complex"/>
    <property type="evidence" value="ECO:0007669"/>
    <property type="project" value="UniProtKB-KW"/>
</dbReference>
<dbReference type="GO" id="GO:0006269">
    <property type="term" value="P:DNA replication, synthesis of primer"/>
    <property type="evidence" value="ECO:0007669"/>
    <property type="project" value="UniProtKB-UniRule"/>
</dbReference>
<dbReference type="InterPro" id="IPR034151">
    <property type="entry name" value="TOPRIM_DnaG_bac"/>
</dbReference>
<evidence type="ECO:0000256" key="3">
    <source>
        <dbReference type="ARBA" id="ARBA00022679"/>
    </source>
</evidence>
<dbReference type="PANTHER" id="PTHR30313:SF2">
    <property type="entry name" value="DNA PRIMASE"/>
    <property type="match status" value="1"/>
</dbReference>
<evidence type="ECO:0000256" key="5">
    <source>
        <dbReference type="ARBA" id="ARBA00022705"/>
    </source>
</evidence>
<dbReference type="SMART" id="SM00400">
    <property type="entry name" value="ZnF_CHCC"/>
    <property type="match status" value="1"/>
</dbReference>
<dbReference type="GO" id="GO:0005737">
    <property type="term" value="C:cytoplasm"/>
    <property type="evidence" value="ECO:0007669"/>
    <property type="project" value="TreeGrafter"/>
</dbReference>
<evidence type="ECO:0000313" key="16">
    <source>
        <dbReference type="EMBL" id="GAP39912.1"/>
    </source>
</evidence>
<evidence type="ECO:0000256" key="13">
    <source>
        <dbReference type="PIRNR" id="PIRNR002811"/>
    </source>
</evidence>
<keyword evidence="1 12" id="KW-0240">DNA-directed RNA polymerase</keyword>
<keyword evidence="3 12" id="KW-0808">Transferase</keyword>
<dbReference type="PANTHER" id="PTHR30313">
    <property type="entry name" value="DNA PRIMASE"/>
    <property type="match status" value="1"/>
</dbReference>